<reference evidence="2 3" key="1">
    <citation type="submission" date="2019-09" db="EMBL/GenBank/DDBJ databases">
        <title>Polymorphobacter sp. isolated from a lake in China.</title>
        <authorList>
            <person name="Liu Z."/>
        </authorList>
    </citation>
    <scope>NUCLEOTIDE SEQUENCE [LARGE SCALE GENOMIC DNA]</scope>
    <source>
        <strain evidence="2 3">D40P</strain>
    </source>
</reference>
<organism evidence="2 3">
    <name type="scientific">Sandarakinorhabdus fusca</name>
    <dbReference type="NCBI Taxonomy" id="1439888"/>
    <lineage>
        <taxon>Bacteria</taxon>
        <taxon>Pseudomonadati</taxon>
        <taxon>Pseudomonadota</taxon>
        <taxon>Alphaproteobacteria</taxon>
        <taxon>Sphingomonadales</taxon>
        <taxon>Sphingosinicellaceae</taxon>
        <taxon>Sandarakinorhabdus</taxon>
    </lineage>
</organism>
<name>A0A7C9KKJ0_9SPHN</name>
<evidence type="ECO:0000256" key="1">
    <source>
        <dbReference type="SAM" id="MobiDB-lite"/>
    </source>
</evidence>
<dbReference type="EMBL" id="WIOL01000001">
    <property type="protein sequence ID" value="MQT16523.1"/>
    <property type="molecule type" value="Genomic_DNA"/>
</dbReference>
<protein>
    <submittedName>
        <fullName evidence="2">Uncharacterized protein</fullName>
    </submittedName>
</protein>
<comment type="caution">
    <text evidence="2">The sequence shown here is derived from an EMBL/GenBank/DDBJ whole genome shotgun (WGS) entry which is preliminary data.</text>
</comment>
<keyword evidence="3" id="KW-1185">Reference proteome</keyword>
<dbReference type="AlphaFoldDB" id="A0A7C9KKJ0"/>
<sequence length="145" mass="13797">MGADIGEIAARRRHVAAIDDAHADVRPGDIRSAGLAPAEQGEFRCQTGPRRRGAGQGNIADAERADAEIAGGGGVPQQADTKRFHVRCSVGQRGTKGTGQLVGVVAGAAATGAGAAGAVAAGAAGAAAGAAPGLAGASLVVSGGP</sequence>
<evidence type="ECO:0000313" key="2">
    <source>
        <dbReference type="EMBL" id="MQT16523.1"/>
    </source>
</evidence>
<feature type="region of interest" description="Disordered" evidence="1">
    <location>
        <begin position="27"/>
        <end position="58"/>
    </location>
</feature>
<gene>
    <name evidence="2" type="ORF">F3168_04525</name>
</gene>
<proteinExistence type="predicted"/>
<evidence type="ECO:0000313" key="3">
    <source>
        <dbReference type="Proteomes" id="UP000481327"/>
    </source>
</evidence>
<dbReference type="Proteomes" id="UP000481327">
    <property type="component" value="Unassembled WGS sequence"/>
</dbReference>
<accession>A0A7C9KKJ0</accession>